<feature type="signal peptide" evidence="1">
    <location>
        <begin position="1"/>
        <end position="20"/>
    </location>
</feature>
<protein>
    <submittedName>
        <fullName evidence="2">Uncharacterized protein</fullName>
    </submittedName>
</protein>
<gene>
    <name evidence="2" type="ordered locus">Emtol_2939</name>
</gene>
<proteinExistence type="predicted"/>
<feature type="chain" id="PRO_5045508558" evidence="1">
    <location>
        <begin position="21"/>
        <end position="176"/>
    </location>
</feature>
<evidence type="ECO:0000313" key="3">
    <source>
        <dbReference type="Proteomes" id="UP000002875"/>
    </source>
</evidence>
<reference evidence="2 3" key="1">
    <citation type="submission" date="2011-07" db="EMBL/GenBank/DDBJ databases">
        <title>The complete genome of chromosome of Emticicia oligotrophica DSM 17448.</title>
        <authorList>
            <consortium name="US DOE Joint Genome Institute (JGI-PGF)"/>
            <person name="Lucas S."/>
            <person name="Han J."/>
            <person name="Lapidus A."/>
            <person name="Bruce D."/>
            <person name="Goodwin L."/>
            <person name="Pitluck S."/>
            <person name="Peters L."/>
            <person name="Kyrpides N."/>
            <person name="Mavromatis K."/>
            <person name="Ivanova N."/>
            <person name="Ovchinnikova G."/>
            <person name="Teshima H."/>
            <person name="Detter J.C."/>
            <person name="Tapia R."/>
            <person name="Han C."/>
            <person name="Land M."/>
            <person name="Hauser L."/>
            <person name="Markowitz V."/>
            <person name="Cheng J.-F."/>
            <person name="Hugenholtz P."/>
            <person name="Woyke T."/>
            <person name="Wu D."/>
            <person name="Tindall B."/>
            <person name="Pomrenke H."/>
            <person name="Brambilla E."/>
            <person name="Klenk H.-P."/>
            <person name="Eisen J.A."/>
        </authorList>
    </citation>
    <scope>NUCLEOTIDE SEQUENCE [LARGE SCALE GENOMIC DNA]</scope>
    <source>
        <strain evidence="2 3">DSM 17448</strain>
    </source>
</reference>
<sequence length="176" mass="19679">MKKYIFFIIIFFLSVLNTFAQTTQDTLYPKRVFITTKIYKDGIKLSTQRVTDIFMFKGTEQSLIKYKWSNILKPIGPVVTIGGIGLAYVALKGKDATSIVDGKVVEYKIRSLPKLLIGIGLVAGGLSMIESSNELAQHAVDIYNSKERKKKKVSVINNIQFGLTDSHLIGFNLNLN</sequence>
<dbReference type="EMBL" id="CP002961">
    <property type="protein sequence ID" value="AFK04072.1"/>
    <property type="molecule type" value="Genomic_DNA"/>
</dbReference>
<dbReference type="RefSeq" id="WP_015029766.1">
    <property type="nucleotide sequence ID" value="NC_018748.1"/>
</dbReference>
<keyword evidence="3" id="KW-1185">Reference proteome</keyword>
<keyword evidence="1" id="KW-0732">Signal</keyword>
<organism evidence="2 3">
    <name type="scientific">Emticicia oligotrophica (strain DSM 17448 / CIP 109782 / MTCC 6937 / GPTSA100-15)</name>
    <dbReference type="NCBI Taxonomy" id="929562"/>
    <lineage>
        <taxon>Bacteria</taxon>
        <taxon>Pseudomonadati</taxon>
        <taxon>Bacteroidota</taxon>
        <taxon>Cytophagia</taxon>
        <taxon>Cytophagales</taxon>
        <taxon>Leadbetterellaceae</taxon>
        <taxon>Emticicia</taxon>
    </lineage>
</organism>
<evidence type="ECO:0000313" key="2">
    <source>
        <dbReference type="EMBL" id="AFK04072.1"/>
    </source>
</evidence>
<evidence type="ECO:0000256" key="1">
    <source>
        <dbReference type="SAM" id="SignalP"/>
    </source>
</evidence>
<name>A0ABM5N3V2_EMTOG</name>
<accession>A0ABM5N3V2</accession>
<dbReference type="Proteomes" id="UP000002875">
    <property type="component" value="Chromosome"/>
</dbReference>